<comment type="caution">
    <text evidence="1">The sequence shown here is derived from an EMBL/GenBank/DDBJ whole genome shotgun (WGS) entry which is preliminary data.</text>
</comment>
<evidence type="ECO:0000313" key="2">
    <source>
        <dbReference type="Proteomes" id="UP000472839"/>
    </source>
</evidence>
<dbReference type="RefSeq" id="WP_152279526.1">
    <property type="nucleotide sequence ID" value="NZ_WFKK01000001.1"/>
</dbReference>
<accession>A0A6L4WXD9</accession>
<evidence type="ECO:0000313" key="1">
    <source>
        <dbReference type="EMBL" id="KAB7891423.1"/>
    </source>
</evidence>
<dbReference type="Proteomes" id="UP000472839">
    <property type="component" value="Unassembled WGS sequence"/>
</dbReference>
<sequence>MSKLPTSRTITIQNENKETFQAPAINGISINVLIEQIAYRELIDVEDVLTVSYDSVGKLKFNEDYSCGAIEDYCSTLEEFKESPKCF</sequence>
<name>A0A6L4WXD9_9BACT</name>
<organism evidence="1 2">
    <name type="scientific">Poseidonibacter ostreae</name>
    <dbReference type="NCBI Taxonomy" id="2654171"/>
    <lineage>
        <taxon>Bacteria</taxon>
        <taxon>Pseudomonadati</taxon>
        <taxon>Campylobacterota</taxon>
        <taxon>Epsilonproteobacteria</taxon>
        <taxon>Campylobacterales</taxon>
        <taxon>Arcobacteraceae</taxon>
        <taxon>Poseidonibacter</taxon>
    </lineage>
</organism>
<reference evidence="1 2" key="1">
    <citation type="submission" date="2019-10" db="EMBL/GenBank/DDBJ databases">
        <title>Poseidonibacter ostreae sp. nov., isolated from the gut of the Ostrea denselamellosa.</title>
        <authorList>
            <person name="Choi A."/>
        </authorList>
    </citation>
    <scope>NUCLEOTIDE SEQUENCE [LARGE SCALE GENOMIC DNA]</scope>
    <source>
        <strain evidence="1 2">SJOD-M-33</strain>
    </source>
</reference>
<protein>
    <submittedName>
        <fullName evidence="1">Uncharacterized protein</fullName>
    </submittedName>
</protein>
<dbReference type="AlphaFoldDB" id="A0A6L4WXD9"/>
<dbReference type="EMBL" id="WFKK01000001">
    <property type="protein sequence ID" value="KAB7891423.1"/>
    <property type="molecule type" value="Genomic_DNA"/>
</dbReference>
<proteinExistence type="predicted"/>
<gene>
    <name evidence="1" type="ORF">GBG19_00880</name>
</gene>